<evidence type="ECO:0000313" key="3">
    <source>
        <dbReference type="EMBL" id="CDU23849.1"/>
    </source>
</evidence>
<proteinExistence type="predicted"/>
<protein>
    <recommendedName>
        <fullName evidence="4">BZIP domain-containing protein</fullName>
    </recommendedName>
</protein>
<dbReference type="InterPro" id="IPR046347">
    <property type="entry name" value="bZIP_sf"/>
</dbReference>
<dbReference type="AlphaFoldDB" id="A0A127ZCL1"/>
<name>A0A127ZCL1_9BASI</name>
<accession>A0A127ZCL1</accession>
<sequence length="447" mass="48595">MPTSASPSASFSSAGGAGKQRTRNAQAQADLRVRRKNYIKTLEDTVLSLEACVRQLRAQNAELTRRTSTSFDLASSSSNVVDADEKEAFRRDEEWQELKAENARLYAILAKAGLIDETSGREDVAESSTCSTLKKATPSFASSKEGKTWSSTCFITTKKHKLSKMQEFAQQVDSQLSGVGPDSSSSFTTTSPPQEVNYQAQQAYPPFTDKNVFYLPDPAVGLDVSVGDTPSSSRSSRGESVTSHRSPKTPRFESTLQDDKEMLDSTLAFDASSSAPMSVQAQAAWYETPIVLAPVSTASMGSAQVFAQEPSLLPLPQQVDAWMIRQLSTSAPPSTVNVWPLPFQASEYSSSASIRFARHPFFCCCDRVRSRHAQVLAFPFCSGTCYPSLTKSFSHPPPRFDDYRCSTLLGYPTSLLNNISSGSVMGKLSFALKNGMGWDGMGASKRG</sequence>
<dbReference type="GO" id="GO:0003700">
    <property type="term" value="F:DNA-binding transcription factor activity"/>
    <property type="evidence" value="ECO:0007669"/>
    <property type="project" value="InterPro"/>
</dbReference>
<organism evidence="3">
    <name type="scientific">Sporisorium scitamineum</name>
    <dbReference type="NCBI Taxonomy" id="49012"/>
    <lineage>
        <taxon>Eukaryota</taxon>
        <taxon>Fungi</taxon>
        <taxon>Dikarya</taxon>
        <taxon>Basidiomycota</taxon>
        <taxon>Ustilaginomycotina</taxon>
        <taxon>Ustilaginomycetes</taxon>
        <taxon>Ustilaginales</taxon>
        <taxon>Ustilaginaceae</taxon>
        <taxon>Sporisorium</taxon>
    </lineage>
</organism>
<evidence type="ECO:0008006" key="4">
    <source>
        <dbReference type="Google" id="ProtNLM"/>
    </source>
</evidence>
<dbReference type="EMBL" id="LK056664">
    <property type="protein sequence ID" value="CDU23849.1"/>
    <property type="molecule type" value="Genomic_DNA"/>
</dbReference>
<feature type="compositionally biased region" description="Low complexity" evidence="2">
    <location>
        <begin position="1"/>
        <end position="14"/>
    </location>
</feature>
<dbReference type="SUPFAM" id="SSF57959">
    <property type="entry name" value="Leucine zipper domain"/>
    <property type="match status" value="1"/>
</dbReference>
<gene>
    <name evidence="3" type="ORF">SPSC_02478</name>
</gene>
<dbReference type="OrthoDB" id="2285533at2759"/>
<feature type="compositionally biased region" description="Low complexity" evidence="2">
    <location>
        <begin position="225"/>
        <end position="243"/>
    </location>
</feature>
<feature type="region of interest" description="Disordered" evidence="2">
    <location>
        <begin position="224"/>
        <end position="253"/>
    </location>
</feature>
<keyword evidence="1" id="KW-0175">Coiled coil</keyword>
<evidence type="ECO:0000256" key="2">
    <source>
        <dbReference type="SAM" id="MobiDB-lite"/>
    </source>
</evidence>
<reference evidence="3" key="1">
    <citation type="submission" date="2014-06" db="EMBL/GenBank/DDBJ databases">
        <authorList>
            <person name="Ju J."/>
            <person name="Zhang J."/>
        </authorList>
    </citation>
    <scope>NUCLEOTIDE SEQUENCE</scope>
    <source>
        <strain evidence="3">SscI8</strain>
    </source>
</reference>
<dbReference type="Gene3D" id="1.20.5.170">
    <property type="match status" value="1"/>
</dbReference>
<dbReference type="CDD" id="cd14688">
    <property type="entry name" value="bZIP_YAP"/>
    <property type="match status" value="1"/>
</dbReference>
<feature type="region of interest" description="Disordered" evidence="2">
    <location>
        <begin position="1"/>
        <end position="30"/>
    </location>
</feature>
<evidence type="ECO:0000256" key="1">
    <source>
        <dbReference type="SAM" id="Coils"/>
    </source>
</evidence>
<feature type="coiled-coil region" evidence="1">
    <location>
        <begin position="39"/>
        <end position="66"/>
    </location>
</feature>